<evidence type="ECO:0000313" key="11">
    <source>
        <dbReference type="Proteomes" id="UP000245340"/>
    </source>
</evidence>
<feature type="chain" id="PRO_5015657469" description="Apolipoprotein C-IV" evidence="10">
    <location>
        <begin position="28"/>
        <end position="123"/>
    </location>
</feature>
<dbReference type="AlphaFoldDB" id="A0A2U3VZQ5"/>
<dbReference type="KEGG" id="oro:101371686"/>
<organism evidence="11 12">
    <name type="scientific">Odobenus rosmarus divergens</name>
    <name type="common">Pacific walrus</name>
    <dbReference type="NCBI Taxonomy" id="9708"/>
    <lineage>
        <taxon>Eukaryota</taxon>
        <taxon>Metazoa</taxon>
        <taxon>Chordata</taxon>
        <taxon>Craniata</taxon>
        <taxon>Vertebrata</taxon>
        <taxon>Euteleostomi</taxon>
        <taxon>Mammalia</taxon>
        <taxon>Eutheria</taxon>
        <taxon>Laurasiatheria</taxon>
        <taxon>Carnivora</taxon>
        <taxon>Caniformia</taxon>
        <taxon>Pinnipedia</taxon>
        <taxon>Odobenidae</taxon>
        <taxon>Odobenus</taxon>
    </lineage>
</organism>
<dbReference type="OrthoDB" id="9449255at2759"/>
<sequence length="123" mass="13839">MLPPGLSPQALPSLCFCILVLACVVACQQTVPTESPSPRPELASGFWILVPDNVKALVTRTREKWQWFWGPEALQGFVQTYYDDHLKDLSLRTQAWLKSSKDSLLNRAHNLCPWLLCGDGDQN</sequence>
<evidence type="ECO:0000256" key="1">
    <source>
        <dbReference type="ARBA" id="ARBA00003688"/>
    </source>
</evidence>
<name>A0A2U3VZQ5_ODORO</name>
<dbReference type="GO" id="GO:0070328">
    <property type="term" value="P:triglyceride homeostasis"/>
    <property type="evidence" value="ECO:0007669"/>
    <property type="project" value="TreeGrafter"/>
</dbReference>
<evidence type="ECO:0000256" key="6">
    <source>
        <dbReference type="ARBA" id="ARBA00022525"/>
    </source>
</evidence>
<comment type="subcellular location">
    <subcellularLocation>
        <location evidence="2">Secreted</location>
    </subcellularLocation>
</comment>
<dbReference type="RefSeq" id="XP_004401092.1">
    <property type="nucleotide sequence ID" value="XM_004401035.1"/>
</dbReference>
<dbReference type="CTD" id="346"/>
<evidence type="ECO:0000256" key="5">
    <source>
        <dbReference type="ARBA" id="ARBA00022448"/>
    </source>
</evidence>
<evidence type="ECO:0000313" key="12">
    <source>
        <dbReference type="RefSeq" id="XP_004401092.1"/>
    </source>
</evidence>
<evidence type="ECO:0000256" key="10">
    <source>
        <dbReference type="SAM" id="SignalP"/>
    </source>
</evidence>
<feature type="signal peptide" evidence="10">
    <location>
        <begin position="1"/>
        <end position="27"/>
    </location>
</feature>
<dbReference type="GO" id="GO:0034364">
    <property type="term" value="C:high-density lipoprotein particle"/>
    <property type="evidence" value="ECO:0007669"/>
    <property type="project" value="TreeGrafter"/>
</dbReference>
<dbReference type="Pfam" id="PF15119">
    <property type="entry name" value="APOC4"/>
    <property type="match status" value="1"/>
</dbReference>
<dbReference type="GO" id="GO:0034361">
    <property type="term" value="C:very-low-density lipoprotein particle"/>
    <property type="evidence" value="ECO:0007669"/>
    <property type="project" value="TreeGrafter"/>
</dbReference>
<dbReference type="PANTHER" id="PTHR32288:SF0">
    <property type="entry name" value="APOLIPOPROTEIN C-IV"/>
    <property type="match status" value="1"/>
</dbReference>
<keyword evidence="7 10" id="KW-0732">Signal</keyword>
<keyword evidence="8" id="KW-0445">Lipid transport</keyword>
<reference evidence="12" key="1">
    <citation type="submission" date="2025-08" db="UniProtKB">
        <authorList>
            <consortium name="RefSeq"/>
        </authorList>
    </citation>
    <scope>IDENTIFICATION</scope>
</reference>
<evidence type="ECO:0000256" key="8">
    <source>
        <dbReference type="ARBA" id="ARBA00023055"/>
    </source>
</evidence>
<keyword evidence="5" id="KW-0813">Transport</keyword>
<comment type="function">
    <text evidence="1">May participate in lipoprotein metabolism.</text>
</comment>
<comment type="similarity">
    <text evidence="3">Belongs to the apolipoprotein C4 family.</text>
</comment>
<dbReference type="GO" id="GO:0006869">
    <property type="term" value="P:lipid transport"/>
    <property type="evidence" value="ECO:0007669"/>
    <property type="project" value="UniProtKB-KW"/>
</dbReference>
<evidence type="ECO:0000256" key="9">
    <source>
        <dbReference type="ARBA" id="ARBA00031172"/>
    </source>
</evidence>
<protein>
    <recommendedName>
        <fullName evidence="4">Apolipoprotein C-IV</fullName>
    </recommendedName>
    <alternativeName>
        <fullName evidence="9">Apolipoprotein C4</fullName>
    </alternativeName>
</protein>
<evidence type="ECO:0000256" key="2">
    <source>
        <dbReference type="ARBA" id="ARBA00004613"/>
    </source>
</evidence>
<dbReference type="STRING" id="9708.A0A2U3VZQ5"/>
<gene>
    <name evidence="12" type="primary">APOC4</name>
</gene>
<dbReference type="GO" id="GO:0010890">
    <property type="term" value="P:positive regulation of triglyceride storage"/>
    <property type="evidence" value="ECO:0007669"/>
    <property type="project" value="TreeGrafter"/>
</dbReference>
<dbReference type="Proteomes" id="UP000245340">
    <property type="component" value="Unplaced"/>
</dbReference>
<keyword evidence="11" id="KW-1185">Reference proteome</keyword>
<dbReference type="InterPro" id="IPR028120">
    <property type="entry name" value="APOC4"/>
</dbReference>
<evidence type="ECO:0000256" key="4">
    <source>
        <dbReference type="ARBA" id="ARBA00013939"/>
    </source>
</evidence>
<dbReference type="GeneID" id="101371686"/>
<dbReference type="PANTHER" id="PTHR32288">
    <property type="entry name" value="APOLIPOPROTEIN C-IV"/>
    <property type="match status" value="1"/>
</dbReference>
<proteinExistence type="inferred from homology"/>
<evidence type="ECO:0000256" key="3">
    <source>
        <dbReference type="ARBA" id="ARBA00007402"/>
    </source>
</evidence>
<evidence type="ECO:0000256" key="7">
    <source>
        <dbReference type="ARBA" id="ARBA00022729"/>
    </source>
</evidence>
<dbReference type="InParanoid" id="A0A2U3VZQ5"/>
<accession>A0A2U3VZQ5</accession>
<keyword evidence="6" id="KW-0964">Secreted</keyword>